<gene>
    <name evidence="2" type="ordered locus">Tgr7_3075</name>
</gene>
<dbReference type="SUPFAM" id="SSF54975">
    <property type="entry name" value="Acylphosphatase/BLUF domain-like"/>
    <property type="match status" value="1"/>
</dbReference>
<reference evidence="2 3" key="1">
    <citation type="journal article" date="2011" name="Stand. Genomic Sci.">
        <title>Complete genome sequence of 'Thioalkalivibrio sulfidophilus' HL-EbGr7.</title>
        <authorList>
            <person name="Muyzer G."/>
            <person name="Sorokin D.Y."/>
            <person name="Mavromatis K."/>
            <person name="Lapidus A."/>
            <person name="Clum A."/>
            <person name="Ivanova N."/>
            <person name="Pati A."/>
            <person name="d'Haeseleer P."/>
            <person name="Woyke T."/>
            <person name="Kyrpides N.C."/>
        </authorList>
    </citation>
    <scope>NUCLEOTIDE SEQUENCE [LARGE SCALE GENOMIC DNA]</scope>
    <source>
        <strain evidence="2 3">HL-EbGR7</strain>
    </source>
</reference>
<dbReference type="InterPro" id="IPR007024">
    <property type="entry name" value="BLUF_domain"/>
</dbReference>
<dbReference type="AlphaFoldDB" id="B8GPZ7"/>
<evidence type="ECO:0000313" key="2">
    <source>
        <dbReference type="EMBL" id="ACL74144.1"/>
    </source>
</evidence>
<proteinExistence type="predicted"/>
<dbReference type="GO" id="GO:0009882">
    <property type="term" value="F:blue light photoreceptor activity"/>
    <property type="evidence" value="ECO:0007669"/>
    <property type="project" value="InterPro"/>
</dbReference>
<dbReference type="STRING" id="396588.Tgr7_3075"/>
<dbReference type="RefSeq" id="WP_012639606.1">
    <property type="nucleotide sequence ID" value="NC_011901.1"/>
</dbReference>
<dbReference type="EMBL" id="CP001339">
    <property type="protein sequence ID" value="ACL74144.1"/>
    <property type="molecule type" value="Genomic_DNA"/>
</dbReference>
<dbReference type="PROSITE" id="PS50925">
    <property type="entry name" value="BLUF"/>
    <property type="match status" value="1"/>
</dbReference>
<dbReference type="HOGENOM" id="CLU_097099_1_0_6"/>
<dbReference type="InterPro" id="IPR036046">
    <property type="entry name" value="Acylphosphatase-like_dom_sf"/>
</dbReference>
<evidence type="ECO:0000259" key="1">
    <source>
        <dbReference type="PROSITE" id="PS50925"/>
    </source>
</evidence>
<organism evidence="2 3">
    <name type="scientific">Thioalkalivibrio sulfidiphilus (strain HL-EbGR7)</name>
    <dbReference type="NCBI Taxonomy" id="396588"/>
    <lineage>
        <taxon>Bacteria</taxon>
        <taxon>Pseudomonadati</taxon>
        <taxon>Pseudomonadota</taxon>
        <taxon>Gammaproteobacteria</taxon>
        <taxon>Chromatiales</taxon>
        <taxon>Ectothiorhodospiraceae</taxon>
        <taxon>Thioalkalivibrio</taxon>
    </lineage>
</organism>
<name>B8GPZ7_THISH</name>
<dbReference type="Gene3D" id="3.30.70.100">
    <property type="match status" value="1"/>
</dbReference>
<sequence>MNLVRFVYVSAATPEFNEQLDMGRILQASRRNNPSQEIGGVLYYGHGYFFQALEGDRRKVNTLYRRLLGDPRHKDVDVISVKPIPFRSFVDWSMKYVPVEDDVERLLKQRGFKRFEPYDFDETTVDALVNLFAGATDPTGGPDLRDGAGSAGRNTALAGLLDFFRRGR</sequence>
<dbReference type="KEGG" id="tgr:Tgr7_3075"/>
<feature type="domain" description="BLUF" evidence="1">
    <location>
        <begin position="3"/>
        <end position="95"/>
    </location>
</feature>
<dbReference type="Pfam" id="PF04940">
    <property type="entry name" value="BLUF"/>
    <property type="match status" value="1"/>
</dbReference>
<evidence type="ECO:0000313" key="3">
    <source>
        <dbReference type="Proteomes" id="UP000002383"/>
    </source>
</evidence>
<dbReference type="Proteomes" id="UP000002383">
    <property type="component" value="Chromosome"/>
</dbReference>
<dbReference type="GO" id="GO:0071949">
    <property type="term" value="F:FAD binding"/>
    <property type="evidence" value="ECO:0007669"/>
    <property type="project" value="InterPro"/>
</dbReference>
<dbReference type="eggNOG" id="COG3431">
    <property type="taxonomic scope" value="Bacteria"/>
</dbReference>
<dbReference type="SMART" id="SM01034">
    <property type="entry name" value="BLUF"/>
    <property type="match status" value="1"/>
</dbReference>
<accession>B8GPZ7</accession>
<protein>
    <submittedName>
        <fullName evidence="2">BLUF domain-containing protein</fullName>
    </submittedName>
</protein>
<dbReference type="OrthoDB" id="557705at2"/>
<keyword evidence="3" id="KW-1185">Reference proteome</keyword>